<sequence>MPHTASKDGNQGEKTILTTGSFIIVYKQLIREYSPTISDHAEYIVFVSASYYPQCKYRIDIVVHFIALGFVSDFLVATVSQKNPITARLIIMDSKFDDKQFK</sequence>
<proteinExistence type="predicted"/>
<evidence type="ECO:0000313" key="2">
    <source>
        <dbReference type="Proteomes" id="UP001196413"/>
    </source>
</evidence>
<protein>
    <submittedName>
        <fullName evidence="1">Uncharacterized protein</fullName>
    </submittedName>
</protein>
<accession>A0AAD5QLA6</accession>
<organism evidence="1 2">
    <name type="scientific">Parelaphostrongylus tenuis</name>
    <name type="common">Meningeal worm</name>
    <dbReference type="NCBI Taxonomy" id="148309"/>
    <lineage>
        <taxon>Eukaryota</taxon>
        <taxon>Metazoa</taxon>
        <taxon>Ecdysozoa</taxon>
        <taxon>Nematoda</taxon>
        <taxon>Chromadorea</taxon>
        <taxon>Rhabditida</taxon>
        <taxon>Rhabditina</taxon>
        <taxon>Rhabditomorpha</taxon>
        <taxon>Strongyloidea</taxon>
        <taxon>Metastrongylidae</taxon>
        <taxon>Parelaphostrongylus</taxon>
    </lineage>
</organism>
<keyword evidence="2" id="KW-1185">Reference proteome</keyword>
<comment type="caution">
    <text evidence="1">The sequence shown here is derived from an EMBL/GenBank/DDBJ whole genome shotgun (WGS) entry which is preliminary data.</text>
</comment>
<dbReference type="EMBL" id="JAHQIW010001575">
    <property type="protein sequence ID" value="KAJ1352990.1"/>
    <property type="molecule type" value="Genomic_DNA"/>
</dbReference>
<evidence type="ECO:0000313" key="1">
    <source>
        <dbReference type="EMBL" id="KAJ1352990.1"/>
    </source>
</evidence>
<dbReference type="Proteomes" id="UP001196413">
    <property type="component" value="Unassembled WGS sequence"/>
</dbReference>
<gene>
    <name evidence="1" type="ORF">KIN20_009527</name>
</gene>
<name>A0AAD5QLA6_PARTN</name>
<reference evidence="1" key="1">
    <citation type="submission" date="2021-06" db="EMBL/GenBank/DDBJ databases">
        <title>Parelaphostrongylus tenuis whole genome reference sequence.</title>
        <authorList>
            <person name="Garwood T.J."/>
            <person name="Larsen P.A."/>
            <person name="Fountain-Jones N.M."/>
            <person name="Garbe J.R."/>
            <person name="Macchietto M.G."/>
            <person name="Kania S.A."/>
            <person name="Gerhold R.W."/>
            <person name="Richards J.E."/>
            <person name="Wolf T.M."/>
        </authorList>
    </citation>
    <scope>NUCLEOTIDE SEQUENCE</scope>
    <source>
        <strain evidence="1">MNPRO001-30</strain>
        <tissue evidence="1">Meninges</tissue>
    </source>
</reference>
<dbReference type="AlphaFoldDB" id="A0AAD5QLA6"/>